<evidence type="ECO:0000256" key="10">
    <source>
        <dbReference type="ARBA" id="ARBA00022884"/>
    </source>
</evidence>
<accession>A0A836CPL1</accession>
<evidence type="ECO:0000256" key="23">
    <source>
        <dbReference type="ARBA" id="ARBA00070660"/>
    </source>
</evidence>
<dbReference type="Gene3D" id="1.20.5.170">
    <property type="match status" value="1"/>
</dbReference>
<feature type="domain" description="RRM" evidence="30">
    <location>
        <begin position="583"/>
        <end position="661"/>
    </location>
</feature>
<evidence type="ECO:0000256" key="19">
    <source>
        <dbReference type="ARBA" id="ARBA00023242"/>
    </source>
</evidence>
<dbReference type="SMART" id="SM00360">
    <property type="entry name" value="RRM"/>
    <property type="match status" value="1"/>
</dbReference>
<comment type="similarity">
    <text evidence="4">Belongs to the nucleoporin NSP1/NUP62 family.</text>
</comment>
<protein>
    <recommendedName>
        <fullName evidence="23">Nuclear pore glycoprotein p62</fullName>
    </recommendedName>
    <alternativeName>
        <fullName evidence="25">62 kDa nucleoporin</fullName>
    </alternativeName>
    <alternativeName>
        <fullName evidence="26">Nucleoporin Nup62</fullName>
    </alternativeName>
    <alternativeName>
        <fullName evidence="24">RNA-binding motif protein 41</fullName>
    </alternativeName>
    <alternativeName>
        <fullName evidence="22">RNA-binding protein 41</fullName>
    </alternativeName>
</protein>
<feature type="coiled-coil region" evidence="28">
    <location>
        <begin position="177"/>
        <end position="211"/>
    </location>
</feature>
<evidence type="ECO:0000256" key="22">
    <source>
        <dbReference type="ARBA" id="ARBA00067964"/>
    </source>
</evidence>
<comment type="function">
    <text evidence="20">Essential component of the nuclear pore complex. The N-terminal is probably involved in nucleocytoplasmic transport. The C-terminal is involved in protein-protein interaction probably via coiled-coil formation, promotes its association with centrosomes and may function in anchorage of p62 to the pore complex. Plays a role in mitotic cell cycle progression by regulating centrosome segregation, centriole maturation and spindle orientation. It might be involved in protein recruitment to the centrosome after nuclear breakdown.</text>
</comment>
<feature type="compositionally biased region" description="Polar residues" evidence="29">
    <location>
        <begin position="497"/>
        <end position="509"/>
    </location>
</feature>
<comment type="function">
    <text evidence="21">May bind RNA.</text>
</comment>
<evidence type="ECO:0000256" key="12">
    <source>
        <dbReference type="ARBA" id="ARBA00022990"/>
    </source>
</evidence>
<dbReference type="CDD" id="cd12239">
    <property type="entry name" value="RRM2_RBM40_like"/>
    <property type="match status" value="1"/>
</dbReference>
<evidence type="ECO:0000256" key="8">
    <source>
        <dbReference type="ARBA" id="ARBA00022737"/>
    </source>
</evidence>
<keyword evidence="17" id="KW-0325">Glycoprotein</keyword>
<evidence type="ECO:0000256" key="1">
    <source>
        <dbReference type="ARBA" id="ARBA00004300"/>
    </source>
</evidence>
<keyword evidence="13" id="KW-0811">Translocation</keyword>
<keyword evidence="12" id="KW-0007">Acetylation</keyword>
<gene>
    <name evidence="31" type="ORF">JEQ12_020548</name>
</gene>
<dbReference type="Pfam" id="PF00076">
    <property type="entry name" value="RRM_1"/>
    <property type="match status" value="1"/>
</dbReference>
<dbReference type="GO" id="GO:0051028">
    <property type="term" value="P:mRNA transport"/>
    <property type="evidence" value="ECO:0007669"/>
    <property type="project" value="UniProtKB-KW"/>
</dbReference>
<dbReference type="InterPro" id="IPR045164">
    <property type="entry name" value="RBM41/RNPC3"/>
</dbReference>
<evidence type="ECO:0000256" key="26">
    <source>
        <dbReference type="ARBA" id="ARBA00081791"/>
    </source>
</evidence>
<evidence type="ECO:0000256" key="3">
    <source>
        <dbReference type="ARBA" id="ARBA00004647"/>
    </source>
</evidence>
<organism evidence="31 32">
    <name type="scientific">Ovis aries</name>
    <name type="common">Sheep</name>
    <dbReference type="NCBI Taxonomy" id="9940"/>
    <lineage>
        <taxon>Eukaryota</taxon>
        <taxon>Metazoa</taxon>
        <taxon>Chordata</taxon>
        <taxon>Craniata</taxon>
        <taxon>Vertebrata</taxon>
        <taxon>Euteleostomi</taxon>
        <taxon>Mammalia</taxon>
        <taxon>Eutheria</taxon>
        <taxon>Laurasiatheria</taxon>
        <taxon>Artiodactyla</taxon>
        <taxon>Ruminantia</taxon>
        <taxon>Pecora</taxon>
        <taxon>Bovidae</taxon>
        <taxon>Caprinae</taxon>
        <taxon>Ovis</taxon>
    </lineage>
</organism>
<feature type="region of interest" description="Disordered" evidence="29">
    <location>
        <begin position="497"/>
        <end position="523"/>
    </location>
</feature>
<evidence type="ECO:0000256" key="5">
    <source>
        <dbReference type="ARBA" id="ARBA00022448"/>
    </source>
</evidence>
<evidence type="ECO:0000256" key="28">
    <source>
        <dbReference type="SAM" id="Coils"/>
    </source>
</evidence>
<dbReference type="EMBL" id="JAEMGP010000027">
    <property type="protein sequence ID" value="KAG5194187.1"/>
    <property type="molecule type" value="Genomic_DNA"/>
</dbReference>
<evidence type="ECO:0000256" key="7">
    <source>
        <dbReference type="ARBA" id="ARBA00022553"/>
    </source>
</evidence>
<proteinExistence type="inferred from homology"/>
<dbReference type="AlphaFoldDB" id="A0A836CPL1"/>
<keyword evidence="16" id="KW-1015">Disulfide bond</keyword>
<dbReference type="InterPro" id="IPR000504">
    <property type="entry name" value="RRM_dom"/>
</dbReference>
<evidence type="ECO:0000256" key="27">
    <source>
        <dbReference type="PROSITE-ProRule" id="PRU00176"/>
    </source>
</evidence>
<dbReference type="GO" id="GO:0015031">
    <property type="term" value="P:protein transport"/>
    <property type="evidence" value="ECO:0007669"/>
    <property type="project" value="UniProtKB-KW"/>
</dbReference>
<evidence type="ECO:0000256" key="9">
    <source>
        <dbReference type="ARBA" id="ARBA00022816"/>
    </source>
</evidence>
<dbReference type="Pfam" id="PF05064">
    <property type="entry name" value="Nsp1_C"/>
    <property type="match status" value="1"/>
</dbReference>
<comment type="subcellular location">
    <subcellularLocation>
        <location evidence="1">Cytoplasm</location>
        <location evidence="1">Cytoskeleton</location>
        <location evidence="1">Microtubule organizing center</location>
        <location evidence="1">Centrosome</location>
    </subcellularLocation>
    <subcellularLocation>
        <location evidence="3">Cytoplasm</location>
        <location evidence="3">Cytoskeleton</location>
        <location evidence="3">Spindle pole</location>
    </subcellularLocation>
    <subcellularLocation>
        <location evidence="2">Nucleus</location>
        <location evidence="2">Nuclear pore complex</location>
    </subcellularLocation>
</comment>
<dbReference type="InterPro" id="IPR035979">
    <property type="entry name" value="RBD_domain_sf"/>
</dbReference>
<dbReference type="GO" id="GO:0030626">
    <property type="term" value="F:U12 snRNA binding"/>
    <property type="evidence" value="ECO:0007669"/>
    <property type="project" value="TreeGrafter"/>
</dbReference>
<evidence type="ECO:0000256" key="11">
    <source>
        <dbReference type="ARBA" id="ARBA00022927"/>
    </source>
</evidence>
<evidence type="ECO:0000256" key="2">
    <source>
        <dbReference type="ARBA" id="ARBA00004567"/>
    </source>
</evidence>
<dbReference type="Gene3D" id="3.30.70.330">
    <property type="match status" value="1"/>
</dbReference>
<evidence type="ECO:0000256" key="6">
    <source>
        <dbReference type="ARBA" id="ARBA00022490"/>
    </source>
</evidence>
<dbReference type="GO" id="GO:0000922">
    <property type="term" value="C:spindle pole"/>
    <property type="evidence" value="ECO:0007669"/>
    <property type="project" value="UniProtKB-SubCell"/>
</dbReference>
<evidence type="ECO:0000256" key="18">
    <source>
        <dbReference type="ARBA" id="ARBA00023212"/>
    </source>
</evidence>
<evidence type="ECO:0000256" key="25">
    <source>
        <dbReference type="ARBA" id="ARBA00077062"/>
    </source>
</evidence>
<evidence type="ECO:0000256" key="4">
    <source>
        <dbReference type="ARBA" id="ARBA00005911"/>
    </source>
</evidence>
<evidence type="ECO:0000313" key="31">
    <source>
        <dbReference type="EMBL" id="KAG5194187.1"/>
    </source>
</evidence>
<dbReference type="PANTHER" id="PTHR16105">
    <property type="entry name" value="RNA-BINDING REGION-CONTAINING PROTEIN 3"/>
    <property type="match status" value="1"/>
</dbReference>
<dbReference type="PROSITE" id="PS50102">
    <property type="entry name" value="RRM"/>
    <property type="match status" value="1"/>
</dbReference>
<keyword evidence="7" id="KW-0597">Phosphoprotein</keyword>
<dbReference type="FunFam" id="1.20.5.170:FF:000045">
    <property type="entry name" value="nuclear pore glycoprotein p62"/>
    <property type="match status" value="1"/>
</dbReference>
<evidence type="ECO:0000259" key="30">
    <source>
        <dbReference type="PROSITE" id="PS50102"/>
    </source>
</evidence>
<keyword evidence="19" id="KW-0539">Nucleus</keyword>
<keyword evidence="18" id="KW-0206">Cytoskeleton</keyword>
<sequence>MMFLRRVTPASTFAATASSNTMLFIPFSDSSTCTAATGPSFGAPVTSAGMFGDTSLGFGLSFSGAYGAAAVASTTASTTTTTTVTTTTTTTTTSSFTLNLKPLTSFGINNTVPVSITSIPFTPTVNAIITPVMTYGQLDGLVNKWNLELEDQEKHFLHQATVVNAWDYTLMENGEKITALHGEVEKVKLDQKRLEQELDFILSQQKELEDLLIPLEESLKDHSVSVYPQYIDEHEKTYKLAENVDAQMKQMTQDLKDITEYLNIFESPADSTDPYCIGSYFTLQYCRELLLRGGTLYIGWLTVLLESVNQNCIAFRCVSKKESFAPGTMYKPFGKEAAGTMTLSQFQTLHEKDQETASLRELGLNETEILIWKSHVSGEKRARLRATPEAIQNRLQDIEERISERQRILCLPQRFAKSKQLTRREMEIENSLFQGADRHSFLKALYHQDEPQKKNKGDPMNKLESFYQEMIMKKRLEEFQLMRGEPFASHSLVSATSVGDSGTAENPSLLQDKGKQAAQGKGPSLHVAKVIDNSPEQCWTGPKKLTQPIEFVPEDEIQRNRLSEEEIRKIPMFSSYNPGEPNKVLYLKNLSPRVTERDLVSLFARFQEKKGPPIQFRMMTGRMRGQAFITFPNTEIAWQALRLVNGYKLRGKILVIEFGKNKKQRPDLQAASLISSTTDNTTEISGS</sequence>
<dbReference type="GO" id="GO:0097157">
    <property type="term" value="F:pre-mRNA intronic binding"/>
    <property type="evidence" value="ECO:0007669"/>
    <property type="project" value="TreeGrafter"/>
</dbReference>
<dbReference type="Proteomes" id="UP000664991">
    <property type="component" value="Unassembled WGS sequence"/>
</dbReference>
<evidence type="ECO:0000256" key="29">
    <source>
        <dbReference type="SAM" id="MobiDB-lite"/>
    </source>
</evidence>
<evidence type="ECO:0000256" key="20">
    <source>
        <dbReference type="ARBA" id="ARBA00056849"/>
    </source>
</evidence>
<keyword evidence="6" id="KW-0963">Cytoplasm</keyword>
<dbReference type="InterPro" id="IPR007758">
    <property type="entry name" value="Nucleoporin_NSP1_C"/>
</dbReference>
<evidence type="ECO:0000256" key="15">
    <source>
        <dbReference type="ARBA" id="ARBA00023132"/>
    </source>
</evidence>
<keyword evidence="15" id="KW-0906">Nuclear pore complex</keyword>
<evidence type="ECO:0000256" key="24">
    <source>
        <dbReference type="ARBA" id="ARBA00075590"/>
    </source>
</evidence>
<dbReference type="GO" id="GO:0005813">
    <property type="term" value="C:centrosome"/>
    <property type="evidence" value="ECO:0007669"/>
    <property type="project" value="UniProtKB-SubCell"/>
</dbReference>
<keyword evidence="8" id="KW-0677">Repeat</keyword>
<dbReference type="GO" id="GO:0005689">
    <property type="term" value="C:U12-type spliceosomal complex"/>
    <property type="evidence" value="ECO:0007669"/>
    <property type="project" value="TreeGrafter"/>
</dbReference>
<comment type="caution">
    <text evidence="31">The sequence shown here is derived from an EMBL/GenBank/DDBJ whole genome shotgun (WGS) entry which is preliminary data.</text>
</comment>
<dbReference type="SUPFAM" id="SSF54928">
    <property type="entry name" value="RNA-binding domain, RBD"/>
    <property type="match status" value="1"/>
</dbReference>
<evidence type="ECO:0000256" key="17">
    <source>
        <dbReference type="ARBA" id="ARBA00023180"/>
    </source>
</evidence>
<keyword evidence="11" id="KW-0653">Protein transport</keyword>
<dbReference type="PANTHER" id="PTHR16105:SF2">
    <property type="entry name" value="RNA-BINDING PROTEIN 41"/>
    <property type="match status" value="1"/>
</dbReference>
<keyword evidence="14 28" id="KW-0175">Coiled coil</keyword>
<dbReference type="GO" id="GO:0005643">
    <property type="term" value="C:nuclear pore"/>
    <property type="evidence" value="ECO:0007669"/>
    <property type="project" value="UniProtKB-SubCell"/>
</dbReference>
<dbReference type="FunFam" id="3.30.70.330:FF:000252">
    <property type="entry name" value="RNA binding motif protein 41"/>
    <property type="match status" value="1"/>
</dbReference>
<evidence type="ECO:0000256" key="21">
    <source>
        <dbReference type="ARBA" id="ARBA00056959"/>
    </source>
</evidence>
<dbReference type="GO" id="GO:0000398">
    <property type="term" value="P:mRNA splicing, via spliceosome"/>
    <property type="evidence" value="ECO:0007669"/>
    <property type="project" value="TreeGrafter"/>
</dbReference>
<name>A0A836CPL1_SHEEP</name>
<evidence type="ECO:0000256" key="13">
    <source>
        <dbReference type="ARBA" id="ARBA00023010"/>
    </source>
</evidence>
<evidence type="ECO:0000256" key="16">
    <source>
        <dbReference type="ARBA" id="ARBA00023157"/>
    </source>
</evidence>
<keyword evidence="10 27" id="KW-0694">RNA-binding</keyword>
<dbReference type="GO" id="GO:0031965">
    <property type="term" value="C:nuclear membrane"/>
    <property type="evidence" value="ECO:0007669"/>
    <property type="project" value="UniProtKB-ARBA"/>
</dbReference>
<keyword evidence="9" id="KW-0509">mRNA transport</keyword>
<evidence type="ECO:0000256" key="14">
    <source>
        <dbReference type="ARBA" id="ARBA00023054"/>
    </source>
</evidence>
<dbReference type="InterPro" id="IPR012677">
    <property type="entry name" value="Nucleotide-bd_a/b_plait_sf"/>
</dbReference>
<keyword evidence="5" id="KW-0813">Transport</keyword>
<evidence type="ECO:0000313" key="32">
    <source>
        <dbReference type="Proteomes" id="UP000664991"/>
    </source>
</evidence>
<reference evidence="31 32" key="1">
    <citation type="submission" date="2020-12" db="EMBL/GenBank/DDBJ databases">
        <title>De novo assembly of Tibetan sheep genome.</title>
        <authorList>
            <person name="Li X."/>
        </authorList>
    </citation>
    <scope>NUCLEOTIDE SEQUENCE [LARGE SCALE GENOMIC DNA]</scope>
    <source>
        <tissue evidence="31">Heart</tissue>
    </source>
</reference>